<evidence type="ECO:0000313" key="9">
    <source>
        <dbReference type="EMBL" id="VVE06366.1"/>
    </source>
</evidence>
<evidence type="ECO:0000313" key="10">
    <source>
        <dbReference type="Proteomes" id="UP000343317"/>
    </source>
</evidence>
<evidence type="ECO:0000256" key="7">
    <source>
        <dbReference type="PIRSR" id="PIRSR600715-1"/>
    </source>
</evidence>
<accession>A0A5E4V2C7</accession>
<evidence type="ECO:0000256" key="1">
    <source>
        <dbReference type="ARBA" id="ARBA00004651"/>
    </source>
</evidence>
<dbReference type="Pfam" id="PF00953">
    <property type="entry name" value="Glycos_transf_4"/>
    <property type="match status" value="1"/>
</dbReference>
<evidence type="ECO:0000256" key="4">
    <source>
        <dbReference type="ARBA" id="ARBA00022692"/>
    </source>
</evidence>
<evidence type="ECO:0000256" key="5">
    <source>
        <dbReference type="ARBA" id="ARBA00022989"/>
    </source>
</evidence>
<keyword evidence="2" id="KW-1003">Cell membrane</keyword>
<dbReference type="CDD" id="cd06854">
    <property type="entry name" value="GT_WbpL_WbcO_like"/>
    <property type="match status" value="1"/>
</dbReference>
<dbReference type="PANTHER" id="PTHR22926">
    <property type="entry name" value="PHOSPHO-N-ACETYLMURAMOYL-PENTAPEPTIDE-TRANSFERASE"/>
    <property type="match status" value="1"/>
</dbReference>
<dbReference type="GO" id="GO:0016780">
    <property type="term" value="F:phosphotransferase activity, for other substituted phosphate groups"/>
    <property type="evidence" value="ECO:0007669"/>
    <property type="project" value="InterPro"/>
</dbReference>
<protein>
    <submittedName>
        <fullName evidence="9">Glycosyl transferase, family 4</fullName>
    </submittedName>
</protein>
<feature type="transmembrane region" description="Helical" evidence="8">
    <location>
        <begin position="99"/>
        <end position="118"/>
    </location>
</feature>
<dbReference type="Proteomes" id="UP000343317">
    <property type="component" value="Unassembled WGS sequence"/>
</dbReference>
<dbReference type="AlphaFoldDB" id="A0A5E4V2C7"/>
<keyword evidence="7" id="KW-0460">Magnesium</keyword>
<keyword evidence="3 9" id="KW-0808">Transferase</keyword>
<feature type="binding site" evidence="7">
    <location>
        <position position="212"/>
    </location>
    <ligand>
        <name>Mg(2+)</name>
        <dbReference type="ChEBI" id="CHEBI:18420"/>
    </ligand>
</feature>
<gene>
    <name evidence="9" type="ORF">PHO31112_02392</name>
</gene>
<dbReference type="GO" id="GO:0071555">
    <property type="term" value="P:cell wall organization"/>
    <property type="evidence" value="ECO:0007669"/>
    <property type="project" value="TreeGrafter"/>
</dbReference>
<keyword evidence="5 8" id="KW-1133">Transmembrane helix</keyword>
<name>A0A5E4V2C7_9BURK</name>
<evidence type="ECO:0000256" key="2">
    <source>
        <dbReference type="ARBA" id="ARBA00022475"/>
    </source>
</evidence>
<sequence>MNAAGLFVFALLVSWCSTAVIRCHAARLGLIQIPNHRSSHVQPTPQGGGIGMVVAGTAIGLYLGAGQGIFWWSLINLSVLIALVGLLDDIWQFSSRLRFSIQVPVFIALVAACAPLRPLPLGGDITIEGYVLYALTVLAGVWWLNLFNFMDGLDGYAGVQALFMLMAAVVLSAVHSPSSVDVPIWLLALALASATLGFLFVNWPPARIFMGDVGSTYLAFVIFGVALDTIMQGWMTYASWLVLSSVFVVDATLTLLRRMKRGERWLQAHRSHAYQRLSRRFGKHSVVTKGLVALNLLWIGPLAYGCQRLSHVAWIFILMAYGPLIYAAIRIGAGRSDAS</sequence>
<comment type="subcellular location">
    <subcellularLocation>
        <location evidence="1">Cell membrane</location>
        <topology evidence="1">Multi-pass membrane protein</topology>
    </subcellularLocation>
</comment>
<feature type="transmembrane region" description="Helical" evidence="8">
    <location>
        <begin position="286"/>
        <end position="305"/>
    </location>
</feature>
<feature type="binding site" evidence="7">
    <location>
        <position position="148"/>
    </location>
    <ligand>
        <name>Mg(2+)</name>
        <dbReference type="ChEBI" id="CHEBI:18420"/>
    </ligand>
</feature>
<keyword evidence="6 8" id="KW-0472">Membrane</keyword>
<dbReference type="GO" id="GO:0005886">
    <property type="term" value="C:plasma membrane"/>
    <property type="evidence" value="ECO:0007669"/>
    <property type="project" value="UniProtKB-SubCell"/>
</dbReference>
<dbReference type="GO" id="GO:0009103">
    <property type="term" value="P:lipopolysaccharide biosynthetic process"/>
    <property type="evidence" value="ECO:0007669"/>
    <property type="project" value="TreeGrafter"/>
</dbReference>
<organism evidence="9 10">
    <name type="scientific">Pandoraea horticolens</name>
    <dbReference type="NCBI Taxonomy" id="2508298"/>
    <lineage>
        <taxon>Bacteria</taxon>
        <taxon>Pseudomonadati</taxon>
        <taxon>Pseudomonadota</taxon>
        <taxon>Betaproteobacteria</taxon>
        <taxon>Burkholderiales</taxon>
        <taxon>Burkholderiaceae</taxon>
        <taxon>Pandoraea</taxon>
    </lineage>
</organism>
<dbReference type="PANTHER" id="PTHR22926:SF3">
    <property type="entry name" value="UNDECAPRENYL-PHOSPHATE ALPHA-N-ACETYLGLUCOSAMINYL 1-PHOSPHATE TRANSFERASE"/>
    <property type="match status" value="1"/>
</dbReference>
<dbReference type="EMBL" id="CABPSM010000006">
    <property type="protein sequence ID" value="VVE06366.1"/>
    <property type="molecule type" value="Genomic_DNA"/>
</dbReference>
<feature type="transmembrane region" description="Helical" evidence="8">
    <location>
        <begin position="182"/>
        <end position="201"/>
    </location>
</feature>
<keyword evidence="4 8" id="KW-0812">Transmembrane</keyword>
<feature type="transmembrane region" description="Helical" evidence="8">
    <location>
        <begin position="156"/>
        <end position="176"/>
    </location>
</feature>
<keyword evidence="7" id="KW-0479">Metal-binding</keyword>
<feature type="transmembrane region" description="Helical" evidence="8">
    <location>
        <begin position="69"/>
        <end position="87"/>
    </location>
</feature>
<keyword evidence="10" id="KW-1185">Reference proteome</keyword>
<dbReference type="GO" id="GO:0046872">
    <property type="term" value="F:metal ion binding"/>
    <property type="evidence" value="ECO:0007669"/>
    <property type="project" value="UniProtKB-KW"/>
</dbReference>
<feature type="transmembrane region" description="Helical" evidence="8">
    <location>
        <begin position="213"/>
        <end position="231"/>
    </location>
</feature>
<dbReference type="RefSeq" id="WP_150620703.1">
    <property type="nucleotide sequence ID" value="NZ_CABPSM010000006.1"/>
</dbReference>
<evidence type="ECO:0000256" key="3">
    <source>
        <dbReference type="ARBA" id="ARBA00022679"/>
    </source>
</evidence>
<dbReference type="InterPro" id="IPR000715">
    <property type="entry name" value="Glycosyl_transferase_4"/>
</dbReference>
<proteinExistence type="predicted"/>
<reference evidence="9 10" key="1">
    <citation type="submission" date="2019-08" db="EMBL/GenBank/DDBJ databases">
        <authorList>
            <person name="Peeters C."/>
        </authorList>
    </citation>
    <scope>NUCLEOTIDE SEQUENCE [LARGE SCALE GENOMIC DNA]</scope>
    <source>
        <strain evidence="9 10">LMG 31112</strain>
    </source>
</reference>
<evidence type="ECO:0000256" key="8">
    <source>
        <dbReference type="SAM" id="Phobius"/>
    </source>
</evidence>
<evidence type="ECO:0000256" key="6">
    <source>
        <dbReference type="ARBA" id="ARBA00023136"/>
    </source>
</evidence>
<dbReference type="GO" id="GO:0044038">
    <property type="term" value="P:cell wall macromolecule biosynthetic process"/>
    <property type="evidence" value="ECO:0007669"/>
    <property type="project" value="TreeGrafter"/>
</dbReference>
<feature type="transmembrane region" description="Helical" evidence="8">
    <location>
        <begin position="130"/>
        <end position="149"/>
    </location>
</feature>
<comment type="cofactor">
    <cofactor evidence="7">
        <name>Mg(2+)</name>
        <dbReference type="ChEBI" id="CHEBI:18420"/>
    </cofactor>
</comment>
<feature type="transmembrane region" description="Helical" evidence="8">
    <location>
        <begin position="237"/>
        <end position="256"/>
    </location>
</feature>
<feature type="transmembrane region" description="Helical" evidence="8">
    <location>
        <begin position="311"/>
        <end position="329"/>
    </location>
</feature>